<accession>A0AAD1RQU8</accession>
<evidence type="ECO:0000256" key="1">
    <source>
        <dbReference type="ARBA" id="ARBA00009126"/>
    </source>
</evidence>
<dbReference type="GO" id="GO:0030018">
    <property type="term" value="C:Z disc"/>
    <property type="evidence" value="ECO:0007669"/>
    <property type="project" value="InterPro"/>
</dbReference>
<dbReference type="EMBL" id="OW240914">
    <property type="protein sequence ID" value="CAH2276034.1"/>
    <property type="molecule type" value="Genomic_DNA"/>
</dbReference>
<dbReference type="GO" id="GO:0015629">
    <property type="term" value="C:actin cytoskeleton"/>
    <property type="evidence" value="ECO:0007669"/>
    <property type="project" value="TreeGrafter"/>
</dbReference>
<name>A0AAD1RQU8_PELCU</name>
<reference evidence="4" key="1">
    <citation type="submission" date="2022-03" db="EMBL/GenBank/DDBJ databases">
        <authorList>
            <person name="Alioto T."/>
            <person name="Alioto T."/>
            <person name="Gomez Garrido J."/>
        </authorList>
    </citation>
    <scope>NUCLEOTIDE SEQUENCE</scope>
</reference>
<feature type="region of interest" description="Disordered" evidence="3">
    <location>
        <begin position="78"/>
        <end position="104"/>
    </location>
</feature>
<dbReference type="AlphaFoldDB" id="A0AAD1RQU8"/>
<dbReference type="InterPro" id="IPR008438">
    <property type="entry name" value="MYOZ"/>
</dbReference>
<keyword evidence="5" id="KW-1185">Reference proteome</keyword>
<dbReference type="PANTHER" id="PTHR15941:SF15">
    <property type="entry name" value="MYOZENIN-3"/>
    <property type="match status" value="1"/>
</dbReference>
<comment type="similarity">
    <text evidence="1">Belongs to the myozenin family.</text>
</comment>
<organism evidence="4 5">
    <name type="scientific">Pelobates cultripes</name>
    <name type="common">Western spadefoot toad</name>
    <dbReference type="NCBI Taxonomy" id="61616"/>
    <lineage>
        <taxon>Eukaryota</taxon>
        <taxon>Metazoa</taxon>
        <taxon>Chordata</taxon>
        <taxon>Craniata</taxon>
        <taxon>Vertebrata</taxon>
        <taxon>Euteleostomi</taxon>
        <taxon>Amphibia</taxon>
        <taxon>Batrachia</taxon>
        <taxon>Anura</taxon>
        <taxon>Pelobatoidea</taxon>
        <taxon>Pelobatidae</taxon>
        <taxon>Pelobates</taxon>
    </lineage>
</organism>
<sequence length="275" mass="30442">MYPTHSELVREHKGKAYSIAREVSGYGVPHLDLGKKVSVPQDLMMEELNLMRNRGSCMYLERQKRVQKFILENPSFRSSAGSNANISQSGQGAGGEISGSAGVDGKENYRSEIYIAEGSNKTPPNVPKKSAKVLQMKMSLHPDAIAPGYSGPLKGVPYEKFNSTAIPKSYRSPWIEGPAYEYITSVNESLQEPSQTPLNVTYRSYNRTPLPFGSLSVVGGLTGPTMYEELQAQIEEATSGLELMCQRPSFNRAPPDSLFKSRAPPYLKWLNSLRR</sequence>
<evidence type="ECO:0000256" key="3">
    <source>
        <dbReference type="SAM" id="MobiDB-lite"/>
    </source>
</evidence>
<proteinExistence type="inferred from homology"/>
<dbReference type="Proteomes" id="UP001295444">
    <property type="component" value="Chromosome 03"/>
</dbReference>
<dbReference type="GO" id="GO:0051373">
    <property type="term" value="F:FATZ binding"/>
    <property type="evidence" value="ECO:0007669"/>
    <property type="project" value="TreeGrafter"/>
</dbReference>
<dbReference type="GO" id="GO:0031433">
    <property type="term" value="F:telethonin binding"/>
    <property type="evidence" value="ECO:0007669"/>
    <property type="project" value="TreeGrafter"/>
</dbReference>
<evidence type="ECO:0000256" key="2">
    <source>
        <dbReference type="ARBA" id="ARBA00022553"/>
    </source>
</evidence>
<dbReference type="GO" id="GO:0003779">
    <property type="term" value="F:actin binding"/>
    <property type="evidence" value="ECO:0007669"/>
    <property type="project" value="TreeGrafter"/>
</dbReference>
<dbReference type="PANTHER" id="PTHR15941">
    <property type="entry name" value="MYOZENIN"/>
    <property type="match status" value="1"/>
</dbReference>
<keyword evidence="2" id="KW-0597">Phosphoprotein</keyword>
<evidence type="ECO:0000313" key="4">
    <source>
        <dbReference type="EMBL" id="CAH2276034.1"/>
    </source>
</evidence>
<dbReference type="Pfam" id="PF05556">
    <property type="entry name" value="Calsarcin"/>
    <property type="match status" value="1"/>
</dbReference>
<protein>
    <submittedName>
        <fullName evidence="4">Uncharacterized protein</fullName>
    </submittedName>
</protein>
<feature type="compositionally biased region" description="Polar residues" evidence="3">
    <location>
        <begin position="78"/>
        <end position="90"/>
    </location>
</feature>
<evidence type="ECO:0000313" key="5">
    <source>
        <dbReference type="Proteomes" id="UP001295444"/>
    </source>
</evidence>
<gene>
    <name evidence="4" type="ORF">PECUL_23A054922</name>
</gene>